<dbReference type="InterPro" id="IPR021269">
    <property type="entry name" value="DUF2848"/>
</dbReference>
<evidence type="ECO:0000313" key="1">
    <source>
        <dbReference type="EMBL" id="ANN67870.1"/>
    </source>
</evidence>
<dbReference type="KEGG" id="bbro:BAU06_17615"/>
<dbReference type="Proteomes" id="UP000092213">
    <property type="component" value="Chromosome"/>
</dbReference>
<gene>
    <name evidence="1" type="ORF">BAU06_17615</name>
    <name evidence="2" type="ORF">BAU08_17835</name>
</gene>
<protein>
    <recommendedName>
        <fullName evidence="5">DUF2848 domain-containing protein</fullName>
    </recommendedName>
</protein>
<dbReference type="SUPFAM" id="SSF56529">
    <property type="entry name" value="FAH"/>
    <property type="match status" value="1"/>
</dbReference>
<accession>A0A193FJM5</accession>
<dbReference type="Pfam" id="PF11010">
    <property type="entry name" value="DUF2848"/>
    <property type="match status" value="1"/>
</dbReference>
<proteinExistence type="predicted"/>
<name>A0A193FJM5_9BORD</name>
<evidence type="ECO:0000313" key="2">
    <source>
        <dbReference type="EMBL" id="ANN72960.1"/>
    </source>
</evidence>
<evidence type="ECO:0000313" key="4">
    <source>
        <dbReference type="Proteomes" id="UP000092213"/>
    </source>
</evidence>
<dbReference type="InterPro" id="IPR036663">
    <property type="entry name" value="Fumarylacetoacetase_C_sf"/>
</dbReference>
<dbReference type="EMBL" id="CP016171">
    <property type="protein sequence ID" value="ANN72960.1"/>
    <property type="molecule type" value="Genomic_DNA"/>
</dbReference>
<sequence length="225" mass="25067">MPQLKFHLAGSGERTILIDRLVIAGWAGRDEAAVQHHIRELQEIGVKPPSTVPCYYPLAASLLTTDEEIEVPRADSSGEVEAVLLSTPDGLLVGIGSDHTDRKVEAYDVTVSKQMCAKPVSRELWRFDEVAGHWDQLVSRTWRVRDGQRALYQEGPMTSLRDPRELAEKYAGQGGLPVGTAMYCGTQTVMGQLGYGEQFEMELHDPVLNRTLRHAYRVRVLPVTD</sequence>
<dbReference type="AlphaFoldDB" id="A0A193FJM5"/>
<dbReference type="Proteomes" id="UP000091897">
    <property type="component" value="Chromosome"/>
</dbReference>
<keyword evidence="3" id="KW-1185">Reference proteome</keyword>
<dbReference type="OrthoDB" id="9792678at2"/>
<reference evidence="3 4" key="1">
    <citation type="submission" date="2016-06" db="EMBL/GenBank/DDBJ databases">
        <title>Complete genome sequences of Bordetella bronchialis and Bordetella flabilis.</title>
        <authorList>
            <person name="LiPuma J.J."/>
            <person name="Spilker T."/>
        </authorList>
    </citation>
    <scope>NUCLEOTIDE SEQUENCE [LARGE SCALE GENOMIC DNA]</scope>
    <source>
        <strain evidence="2 4">AU17976</strain>
        <strain evidence="1 3">AU3182</strain>
    </source>
</reference>
<dbReference type="STRING" id="463025.BAU08_17835"/>
<dbReference type="GO" id="GO:0003824">
    <property type="term" value="F:catalytic activity"/>
    <property type="evidence" value="ECO:0007669"/>
    <property type="project" value="InterPro"/>
</dbReference>
<evidence type="ECO:0000313" key="3">
    <source>
        <dbReference type="Proteomes" id="UP000091897"/>
    </source>
</evidence>
<dbReference type="EMBL" id="CP016170">
    <property type="protein sequence ID" value="ANN67870.1"/>
    <property type="molecule type" value="Genomic_DNA"/>
</dbReference>
<dbReference type="RefSeq" id="WP_066352975.1">
    <property type="nucleotide sequence ID" value="NZ_CBCSFJ010000020.1"/>
</dbReference>
<organism evidence="2 4">
    <name type="scientific">Bordetella bronchialis</name>
    <dbReference type="NCBI Taxonomy" id="463025"/>
    <lineage>
        <taxon>Bacteria</taxon>
        <taxon>Pseudomonadati</taxon>
        <taxon>Pseudomonadota</taxon>
        <taxon>Betaproteobacteria</taxon>
        <taxon>Burkholderiales</taxon>
        <taxon>Alcaligenaceae</taxon>
        <taxon>Bordetella</taxon>
    </lineage>
</organism>
<evidence type="ECO:0008006" key="5">
    <source>
        <dbReference type="Google" id="ProtNLM"/>
    </source>
</evidence>